<evidence type="ECO:0000256" key="7">
    <source>
        <dbReference type="ARBA" id="ARBA00023014"/>
    </source>
</evidence>
<dbReference type="Gene3D" id="3.40.50.280">
    <property type="entry name" value="Cobalamin-binding domain"/>
    <property type="match status" value="1"/>
</dbReference>
<dbReference type="AlphaFoldDB" id="A0A166CUA0"/>
<dbReference type="Gene3D" id="3.80.30.20">
    <property type="entry name" value="tm_1862 like domain"/>
    <property type="match status" value="1"/>
</dbReference>
<name>A0A166CUA0_9EURY</name>
<dbReference type="InterPro" id="IPR034466">
    <property type="entry name" value="Methyltransferase_Class_B"/>
</dbReference>
<dbReference type="SFLD" id="SFLDG01082">
    <property type="entry name" value="B12-binding_domain_containing"/>
    <property type="match status" value="1"/>
</dbReference>
<dbReference type="InterPro" id="IPR006638">
    <property type="entry name" value="Elp3/MiaA/NifB-like_rSAM"/>
</dbReference>
<dbReference type="SUPFAM" id="SSF52242">
    <property type="entry name" value="Cobalamin (vitamin B12)-binding domain"/>
    <property type="match status" value="1"/>
</dbReference>
<dbReference type="PROSITE" id="PS51918">
    <property type="entry name" value="RADICAL_SAM"/>
    <property type="match status" value="1"/>
</dbReference>
<keyword evidence="2" id="KW-0489">Methyltransferase</keyword>
<dbReference type="PATRIC" id="fig|47311.3.peg.575"/>
<dbReference type="SMART" id="SM00729">
    <property type="entry name" value="Elp3"/>
    <property type="match status" value="1"/>
</dbReference>
<dbReference type="InterPro" id="IPR023404">
    <property type="entry name" value="rSAM_horseshoe"/>
</dbReference>
<comment type="cofactor">
    <cofactor evidence="1">
        <name>[4Fe-4S] cluster</name>
        <dbReference type="ChEBI" id="CHEBI:49883"/>
    </cofactor>
</comment>
<evidence type="ECO:0000259" key="8">
    <source>
        <dbReference type="PROSITE" id="PS51332"/>
    </source>
</evidence>
<evidence type="ECO:0000259" key="9">
    <source>
        <dbReference type="PROSITE" id="PS51918"/>
    </source>
</evidence>
<dbReference type="SFLD" id="SFLDG01123">
    <property type="entry name" value="methyltransferase_(Class_B)"/>
    <property type="match status" value="1"/>
</dbReference>
<dbReference type="GO" id="GO:0051539">
    <property type="term" value="F:4 iron, 4 sulfur cluster binding"/>
    <property type="evidence" value="ECO:0007669"/>
    <property type="project" value="UniProtKB-KW"/>
</dbReference>
<dbReference type="EC" id="2.8.4.3" evidence="10"/>
<sequence>MGIIDRGIIDGGIINMNDLEVLLINPVDNTAVKEGLGLTVPPLNLMYLGAALEKNSIKVKIHDDDLYQLGFENINRLISKMDPMIIGITATTATIQTSINYIRTIKKDFPHILTIIGGPHTTFTPKETLYREKSLDIVVMGEGEETLVDVVKQYIKNGTKEFSNVKGIVYRDNNKVIMTEPRPLIEDLDSLPFPARHLIPFKSYELSSQAGGMITSRGCVFSCDYCSSSLIMGKKFRTRSPENVVDEVEELACKYGIKDIAFLDDIFMLNKKRAGQIADEIKSRDIDVDFIASSRVDMIDKSLLETLKKSGMKTLYCGVESGSQRVLDLMKKGITVQQAKDAFKTAKRVGVDIVGSFILGYPGETSEEMDKTIDLSIELDPDYSQYSILTPFPGTGIHYQLKEKGLLSKNGWEDYTVLKSVINYELLGLSKKLVERKLIKAYLKFYTRPSYLFKHRSMFNVLIKTILRSFIVPKKESKTPKGWYDILK</sequence>
<organism evidence="10 11">
    <name type="scientific">Methanobrevibacter cuticularis</name>
    <dbReference type="NCBI Taxonomy" id="47311"/>
    <lineage>
        <taxon>Archaea</taxon>
        <taxon>Methanobacteriati</taxon>
        <taxon>Methanobacteriota</taxon>
        <taxon>Methanomada group</taxon>
        <taxon>Methanobacteria</taxon>
        <taxon>Methanobacteriales</taxon>
        <taxon>Methanobacteriaceae</taxon>
        <taxon>Methanobrevibacter</taxon>
    </lineage>
</organism>
<gene>
    <name evidence="10" type="primary">miaB_2</name>
    <name evidence="10" type="ORF">MBCUT_04970</name>
</gene>
<dbReference type="CDD" id="cd01335">
    <property type="entry name" value="Radical_SAM"/>
    <property type="match status" value="1"/>
</dbReference>
<dbReference type="GO" id="GO:0046872">
    <property type="term" value="F:metal ion binding"/>
    <property type="evidence" value="ECO:0007669"/>
    <property type="project" value="UniProtKB-KW"/>
</dbReference>
<dbReference type="InterPro" id="IPR058240">
    <property type="entry name" value="rSAM_sf"/>
</dbReference>
<protein>
    <submittedName>
        <fullName evidence="10">tRNA-2-methylthio-N(6)-dimethylallyladenosine synthase</fullName>
        <ecNumber evidence="10">2.8.4.3</ecNumber>
    </submittedName>
</protein>
<dbReference type="CDD" id="cd02068">
    <property type="entry name" value="radical_SAM_B12_BD"/>
    <property type="match status" value="1"/>
</dbReference>
<dbReference type="GO" id="GO:0035597">
    <property type="term" value="F:tRNA-2-methylthio-N(6)-dimethylallyladenosine(37) synthase activity"/>
    <property type="evidence" value="ECO:0007669"/>
    <property type="project" value="UniProtKB-EC"/>
</dbReference>
<accession>A0A166CUA0</accession>
<keyword evidence="6" id="KW-0408">Iron</keyword>
<keyword evidence="5" id="KW-0479">Metal-binding</keyword>
<proteinExistence type="predicted"/>
<keyword evidence="11" id="KW-1185">Reference proteome</keyword>
<evidence type="ECO:0000256" key="6">
    <source>
        <dbReference type="ARBA" id="ARBA00023004"/>
    </source>
</evidence>
<evidence type="ECO:0000256" key="3">
    <source>
        <dbReference type="ARBA" id="ARBA00022679"/>
    </source>
</evidence>
<dbReference type="InterPro" id="IPR007197">
    <property type="entry name" value="rSAM"/>
</dbReference>
<dbReference type="PANTHER" id="PTHR43409:SF7">
    <property type="entry name" value="BLL1977 PROTEIN"/>
    <property type="match status" value="1"/>
</dbReference>
<keyword evidence="3 10" id="KW-0808">Transferase</keyword>
<dbReference type="Pfam" id="PF04055">
    <property type="entry name" value="Radical_SAM"/>
    <property type="match status" value="1"/>
</dbReference>
<dbReference type="SFLD" id="SFLDS00029">
    <property type="entry name" value="Radical_SAM"/>
    <property type="match status" value="1"/>
</dbReference>
<dbReference type="SUPFAM" id="SSF102114">
    <property type="entry name" value="Radical SAM enzymes"/>
    <property type="match status" value="1"/>
</dbReference>
<evidence type="ECO:0000256" key="2">
    <source>
        <dbReference type="ARBA" id="ARBA00022603"/>
    </source>
</evidence>
<reference evidence="10 11" key="1">
    <citation type="submission" date="2016-04" db="EMBL/GenBank/DDBJ databases">
        <title>Genome sequence of Methanobrevibacter cuticularis DSM 11139.</title>
        <authorList>
            <person name="Poehlein A."/>
            <person name="Seedorf H."/>
            <person name="Daniel R."/>
        </authorList>
    </citation>
    <scope>NUCLEOTIDE SEQUENCE [LARGE SCALE GENOMIC DNA]</scope>
    <source>
        <strain evidence="10 11">DSM 11139</strain>
    </source>
</reference>
<dbReference type="Proteomes" id="UP000077275">
    <property type="component" value="Unassembled WGS sequence"/>
</dbReference>
<dbReference type="InterPro" id="IPR051198">
    <property type="entry name" value="BchE-like"/>
</dbReference>
<feature type="domain" description="B12-binding" evidence="8">
    <location>
        <begin position="25"/>
        <end position="161"/>
    </location>
</feature>
<dbReference type="EMBL" id="LWMW01000085">
    <property type="protein sequence ID" value="KZX16867.1"/>
    <property type="molecule type" value="Genomic_DNA"/>
</dbReference>
<keyword evidence="4" id="KW-0949">S-adenosyl-L-methionine</keyword>
<dbReference type="InterPro" id="IPR006158">
    <property type="entry name" value="Cobalamin-bd"/>
</dbReference>
<keyword evidence="7" id="KW-0411">Iron-sulfur</keyword>
<dbReference type="RefSeq" id="WP_245634929.1">
    <property type="nucleotide sequence ID" value="NZ_LWMW01000085.1"/>
</dbReference>
<dbReference type="InterPro" id="IPR036724">
    <property type="entry name" value="Cobalamin-bd_sf"/>
</dbReference>
<dbReference type="GO" id="GO:0031419">
    <property type="term" value="F:cobalamin binding"/>
    <property type="evidence" value="ECO:0007669"/>
    <property type="project" value="InterPro"/>
</dbReference>
<evidence type="ECO:0000313" key="11">
    <source>
        <dbReference type="Proteomes" id="UP000077275"/>
    </source>
</evidence>
<dbReference type="PANTHER" id="PTHR43409">
    <property type="entry name" value="ANAEROBIC MAGNESIUM-PROTOPORPHYRIN IX MONOMETHYL ESTER CYCLASE-RELATED"/>
    <property type="match status" value="1"/>
</dbReference>
<evidence type="ECO:0000313" key="10">
    <source>
        <dbReference type="EMBL" id="KZX16867.1"/>
    </source>
</evidence>
<feature type="domain" description="Radical SAM core" evidence="9">
    <location>
        <begin position="205"/>
        <end position="425"/>
    </location>
</feature>
<evidence type="ECO:0000256" key="4">
    <source>
        <dbReference type="ARBA" id="ARBA00022691"/>
    </source>
</evidence>
<comment type="caution">
    <text evidence="10">The sequence shown here is derived from an EMBL/GenBank/DDBJ whole genome shotgun (WGS) entry which is preliminary data.</text>
</comment>
<dbReference type="Pfam" id="PF02310">
    <property type="entry name" value="B12-binding"/>
    <property type="match status" value="1"/>
</dbReference>
<evidence type="ECO:0000256" key="5">
    <source>
        <dbReference type="ARBA" id="ARBA00022723"/>
    </source>
</evidence>
<dbReference type="STRING" id="47311.MBCUT_04970"/>
<dbReference type="PROSITE" id="PS51332">
    <property type="entry name" value="B12_BINDING"/>
    <property type="match status" value="1"/>
</dbReference>
<evidence type="ECO:0000256" key="1">
    <source>
        <dbReference type="ARBA" id="ARBA00001966"/>
    </source>
</evidence>